<sequence length="169" mass="19487">MTEDWGGDILARLKLRDDLESRDSKYFEAFDLLRRKKVIKGTSGDPDVAAENERLIEKLNNLAIEVEKKDSQISKLKRQLSVAEKTIKSHQNKLENLALEVQEKNKNIEIVNDEVLMNQIQTAVLQKKLGELTKENETLVKRWMDRVSSEAQQMNDANQFLESMRKTSG</sequence>
<evidence type="ECO:0000313" key="1">
    <source>
        <dbReference type="EMBL" id="KAJ9101452.1"/>
    </source>
</evidence>
<proteinExistence type="predicted"/>
<dbReference type="EMBL" id="JASBWR010000058">
    <property type="protein sequence ID" value="KAJ9101452.1"/>
    <property type="molecule type" value="Genomic_DNA"/>
</dbReference>
<keyword evidence="2" id="KW-1185">Reference proteome</keyword>
<gene>
    <name evidence="1" type="primary">ATG16</name>
    <name evidence="1" type="ORF">QFC19_005228</name>
</gene>
<dbReference type="Proteomes" id="UP001241377">
    <property type="component" value="Unassembled WGS sequence"/>
</dbReference>
<evidence type="ECO:0000313" key="2">
    <source>
        <dbReference type="Proteomes" id="UP001241377"/>
    </source>
</evidence>
<name>A0ACC2VQ46_9TREE</name>
<organism evidence="1 2">
    <name type="scientific">Naganishia cerealis</name>
    <dbReference type="NCBI Taxonomy" id="610337"/>
    <lineage>
        <taxon>Eukaryota</taxon>
        <taxon>Fungi</taxon>
        <taxon>Dikarya</taxon>
        <taxon>Basidiomycota</taxon>
        <taxon>Agaricomycotina</taxon>
        <taxon>Tremellomycetes</taxon>
        <taxon>Filobasidiales</taxon>
        <taxon>Filobasidiaceae</taxon>
        <taxon>Naganishia</taxon>
    </lineage>
</organism>
<protein>
    <submittedName>
        <fullName evidence="1">Autophagy protein 16, interacts with Atg12p-Atg5p</fullName>
    </submittedName>
</protein>
<reference evidence="1" key="1">
    <citation type="submission" date="2023-04" db="EMBL/GenBank/DDBJ databases">
        <title>Draft Genome sequencing of Naganishia species isolated from polar environments using Oxford Nanopore Technology.</title>
        <authorList>
            <person name="Leo P."/>
            <person name="Venkateswaran K."/>
        </authorList>
    </citation>
    <scope>NUCLEOTIDE SEQUENCE</scope>
    <source>
        <strain evidence="1">MNA-CCFEE 5261</strain>
    </source>
</reference>
<comment type="caution">
    <text evidence="1">The sequence shown here is derived from an EMBL/GenBank/DDBJ whole genome shotgun (WGS) entry which is preliminary data.</text>
</comment>
<accession>A0ACC2VQ46</accession>